<name>W7MDY9_GIBM7</name>
<organism evidence="5 6">
    <name type="scientific">Gibberella moniliformis (strain M3125 / FGSC 7600)</name>
    <name type="common">Maize ear and stalk rot fungus</name>
    <name type="synonym">Fusarium verticillioides</name>
    <dbReference type="NCBI Taxonomy" id="334819"/>
    <lineage>
        <taxon>Eukaryota</taxon>
        <taxon>Fungi</taxon>
        <taxon>Dikarya</taxon>
        <taxon>Ascomycota</taxon>
        <taxon>Pezizomycotina</taxon>
        <taxon>Sordariomycetes</taxon>
        <taxon>Hypocreomycetidae</taxon>
        <taxon>Hypocreales</taxon>
        <taxon>Nectriaceae</taxon>
        <taxon>Fusarium</taxon>
        <taxon>Fusarium fujikuroi species complex</taxon>
    </lineage>
</organism>
<dbReference type="eggNOG" id="KOG2450">
    <property type="taxonomic scope" value="Eukaryota"/>
</dbReference>
<dbReference type="Pfam" id="PF00171">
    <property type="entry name" value="Aldedh"/>
    <property type="match status" value="1"/>
</dbReference>
<dbReference type="GeneID" id="30064402"/>
<evidence type="ECO:0000256" key="1">
    <source>
        <dbReference type="ARBA" id="ARBA00009986"/>
    </source>
</evidence>
<evidence type="ECO:0000259" key="4">
    <source>
        <dbReference type="Pfam" id="PF00171"/>
    </source>
</evidence>
<comment type="catalytic activity">
    <reaction evidence="3">
        <text>an aldehyde + NAD(+) + H2O = a carboxylate + NADH + 2 H(+)</text>
        <dbReference type="Rhea" id="RHEA:16185"/>
        <dbReference type="ChEBI" id="CHEBI:15377"/>
        <dbReference type="ChEBI" id="CHEBI:15378"/>
        <dbReference type="ChEBI" id="CHEBI:17478"/>
        <dbReference type="ChEBI" id="CHEBI:29067"/>
        <dbReference type="ChEBI" id="CHEBI:57540"/>
        <dbReference type="ChEBI" id="CHEBI:57945"/>
        <dbReference type="EC" id="1.2.1.3"/>
    </reaction>
</comment>
<dbReference type="VEuPathDB" id="FungiDB:FVEG_06508"/>
<dbReference type="KEGG" id="fvr:FVEG_06508"/>
<protein>
    <recommendedName>
        <fullName evidence="2">aldehyde dehydrogenase (NAD(+))</fullName>
        <ecNumber evidence="2">1.2.1.3</ecNumber>
    </recommendedName>
</protein>
<evidence type="ECO:0000256" key="2">
    <source>
        <dbReference type="ARBA" id="ARBA00024226"/>
    </source>
</evidence>
<keyword evidence="6" id="KW-1185">Reference proteome</keyword>
<dbReference type="InterPro" id="IPR016163">
    <property type="entry name" value="Ald_DH_C"/>
</dbReference>
<dbReference type="AlphaFoldDB" id="W7MDY9"/>
<dbReference type="EMBL" id="CM000584">
    <property type="protein sequence ID" value="EWG45860.1"/>
    <property type="molecule type" value="Genomic_DNA"/>
</dbReference>
<dbReference type="Proteomes" id="UP000009096">
    <property type="component" value="Chromosome 7"/>
</dbReference>
<dbReference type="EMBL" id="DS022249">
    <property type="protein sequence ID" value="EWG45860.1"/>
    <property type="molecule type" value="Genomic_DNA"/>
</dbReference>
<dbReference type="RefSeq" id="XP_018752051.1">
    <property type="nucleotide sequence ID" value="XM_018894903.1"/>
</dbReference>
<dbReference type="Gene3D" id="3.40.309.10">
    <property type="entry name" value="Aldehyde Dehydrogenase, Chain A, domain 2"/>
    <property type="match status" value="1"/>
</dbReference>
<dbReference type="PANTHER" id="PTHR11699">
    <property type="entry name" value="ALDEHYDE DEHYDROGENASE-RELATED"/>
    <property type="match status" value="1"/>
</dbReference>
<dbReference type="GO" id="GO:0004029">
    <property type="term" value="F:aldehyde dehydrogenase (NAD+) activity"/>
    <property type="evidence" value="ECO:0007669"/>
    <property type="project" value="UniProtKB-EC"/>
</dbReference>
<feature type="domain" description="Aldehyde dehydrogenase" evidence="4">
    <location>
        <begin position="2"/>
        <end position="175"/>
    </location>
</feature>
<reference evidence="5 6" key="1">
    <citation type="journal article" date="2010" name="Nature">
        <title>Comparative genomics reveals mobile pathogenicity chromosomes in Fusarium.</title>
        <authorList>
            <person name="Ma L.J."/>
            <person name="van der Does H.C."/>
            <person name="Borkovich K.A."/>
            <person name="Coleman J.J."/>
            <person name="Daboussi M.J."/>
            <person name="Di Pietro A."/>
            <person name="Dufresne M."/>
            <person name="Freitag M."/>
            <person name="Grabherr M."/>
            <person name="Henrissat B."/>
            <person name="Houterman P.M."/>
            <person name="Kang S."/>
            <person name="Shim W.B."/>
            <person name="Woloshuk C."/>
            <person name="Xie X."/>
            <person name="Xu J.R."/>
            <person name="Antoniw J."/>
            <person name="Baker S.E."/>
            <person name="Bluhm B.H."/>
            <person name="Breakspear A."/>
            <person name="Brown D.W."/>
            <person name="Butchko R.A."/>
            <person name="Chapman S."/>
            <person name="Coulson R."/>
            <person name="Coutinho P.M."/>
            <person name="Danchin E.G."/>
            <person name="Diener A."/>
            <person name="Gale L.R."/>
            <person name="Gardiner D.M."/>
            <person name="Goff S."/>
            <person name="Hammond-Kosack K.E."/>
            <person name="Hilburn K."/>
            <person name="Hua-Van A."/>
            <person name="Jonkers W."/>
            <person name="Kazan K."/>
            <person name="Kodira C.D."/>
            <person name="Koehrsen M."/>
            <person name="Kumar L."/>
            <person name="Lee Y.H."/>
            <person name="Li L."/>
            <person name="Manners J.M."/>
            <person name="Miranda-Saavedra D."/>
            <person name="Mukherjee M."/>
            <person name="Park G."/>
            <person name="Park J."/>
            <person name="Park S.Y."/>
            <person name="Proctor R.H."/>
            <person name="Regev A."/>
            <person name="Ruiz-Roldan M.C."/>
            <person name="Sain D."/>
            <person name="Sakthikumar S."/>
            <person name="Sykes S."/>
            <person name="Schwartz D.C."/>
            <person name="Turgeon B.G."/>
            <person name="Wapinski I."/>
            <person name="Yoder O."/>
            <person name="Young S."/>
            <person name="Zeng Q."/>
            <person name="Zhou S."/>
            <person name="Galagan J."/>
            <person name="Cuomo C.A."/>
            <person name="Kistler H.C."/>
            <person name="Rep M."/>
        </authorList>
    </citation>
    <scope>NUCLEOTIDE SEQUENCE [LARGE SCALE GENOMIC DNA]</scope>
    <source>
        <strain evidence="6">M3125 / FGSC 7600</strain>
    </source>
</reference>
<proteinExistence type="inferred from homology"/>
<dbReference type="Gene3D" id="3.40.605.10">
    <property type="entry name" value="Aldehyde Dehydrogenase, Chain A, domain 1"/>
    <property type="match status" value="1"/>
</dbReference>
<dbReference type="OrthoDB" id="310895at2759"/>
<dbReference type="SUPFAM" id="SSF53720">
    <property type="entry name" value="ALDH-like"/>
    <property type="match status" value="1"/>
</dbReference>
<dbReference type="EC" id="1.2.1.3" evidence="2"/>
<sequence length="250" mass="26415">MLLNLAANLLEHSQAMAAMTRDTLGGPINVTGAMEPGFAVEALRYFSGWTDKLSGETFPEEDVFFKLVRQEPLGVVSGIIPWNAPIGSACAKAAPALSTGNCFILQLSEKTPFADLAMGSLAKAVGFPPGVLQVLSGDGSTGAIIANHTGLRKVSFTGSTATGKEIQSLVEEKTKLVGDPDDPNSFVGPVVDESQFNRAMGFIKRGNSQGTVLVGGNRVHDKGCYVASTVFTDVAEDAEIIRQEILVQWL</sequence>
<evidence type="ECO:0000313" key="5">
    <source>
        <dbReference type="EMBL" id="EWG45860.1"/>
    </source>
</evidence>
<dbReference type="InterPro" id="IPR016162">
    <property type="entry name" value="Ald_DH_N"/>
</dbReference>
<dbReference type="InterPro" id="IPR016161">
    <property type="entry name" value="Ald_DH/histidinol_DH"/>
</dbReference>
<dbReference type="HOGENOM" id="CLU_1111484_0_0_1"/>
<dbReference type="STRING" id="334819.W7MDY9"/>
<dbReference type="InterPro" id="IPR015590">
    <property type="entry name" value="Aldehyde_DH_dom"/>
</dbReference>
<accession>W7MDY9</accession>
<comment type="similarity">
    <text evidence="1">Belongs to the aldehyde dehydrogenase family.</text>
</comment>
<evidence type="ECO:0000313" key="6">
    <source>
        <dbReference type="Proteomes" id="UP000009096"/>
    </source>
</evidence>
<gene>
    <name evidence="5" type="ORF">FVEG_06508</name>
</gene>
<evidence type="ECO:0000256" key="3">
    <source>
        <dbReference type="ARBA" id="ARBA00049194"/>
    </source>
</evidence>